<dbReference type="EMBL" id="JABZSJ010000033">
    <property type="protein sequence ID" value="MBF1384539.1"/>
    <property type="molecule type" value="Genomic_DNA"/>
</dbReference>
<dbReference type="AlphaFoldDB" id="A0A930HMG2"/>
<dbReference type="Pfam" id="PF14014">
    <property type="entry name" value="DUF4230"/>
    <property type="match status" value="1"/>
</dbReference>
<sequence length="227" mass="25806">MKGSFAYFIFALLLLISCNKQEGKSSTNKSIDTIPMLVERVQKSSRLYTSEYHIHKIITHSDKVKAEGTFLNKKFSVNLPLGDRRVAIPLDAVVKAYIDFSDFSNKNVKKDGNGKITIILPDPRIVITSTKVNHKEMKQYVAFTRSNFSDAELTSYEQQGRQQIVSSIGQMGIIEHAQESAARQLIPMLKMLGYNENDITISFRKEFTLSDITRFIESSTLQTDRKK</sequence>
<dbReference type="Proteomes" id="UP000771736">
    <property type="component" value="Unassembled WGS sequence"/>
</dbReference>
<comment type="caution">
    <text evidence="1">The sequence shown here is derived from an EMBL/GenBank/DDBJ whole genome shotgun (WGS) entry which is preliminary data.</text>
</comment>
<dbReference type="PROSITE" id="PS51257">
    <property type="entry name" value="PROKAR_LIPOPROTEIN"/>
    <property type="match status" value="1"/>
</dbReference>
<accession>A0A930HMG2</accession>
<gene>
    <name evidence="1" type="ORF">HXN26_06795</name>
</gene>
<proteinExistence type="predicted"/>
<organism evidence="1 2">
    <name type="scientific">Prevotella aurantiaca</name>
    <dbReference type="NCBI Taxonomy" id="596085"/>
    <lineage>
        <taxon>Bacteria</taxon>
        <taxon>Pseudomonadati</taxon>
        <taxon>Bacteroidota</taxon>
        <taxon>Bacteroidia</taxon>
        <taxon>Bacteroidales</taxon>
        <taxon>Prevotellaceae</taxon>
        <taxon>Prevotella</taxon>
    </lineage>
</organism>
<dbReference type="InterPro" id="IPR025324">
    <property type="entry name" value="DUF4230"/>
</dbReference>
<protein>
    <submittedName>
        <fullName evidence="1">DUF4230 domain-containing protein</fullName>
    </submittedName>
</protein>
<name>A0A930HMG2_9BACT</name>
<reference evidence="1" key="1">
    <citation type="submission" date="2020-04" db="EMBL/GenBank/DDBJ databases">
        <title>Deep metagenomics examines the oral microbiome during advanced dental caries in children, revealing novel taxa and co-occurrences with host molecules.</title>
        <authorList>
            <person name="Baker J.L."/>
            <person name="Morton J.T."/>
            <person name="Dinis M."/>
            <person name="Alvarez R."/>
            <person name="Tran N.C."/>
            <person name="Knight R."/>
            <person name="Edlund A."/>
        </authorList>
    </citation>
    <scope>NUCLEOTIDE SEQUENCE</scope>
    <source>
        <strain evidence="1">JCVI_44_bin.5</strain>
    </source>
</reference>
<evidence type="ECO:0000313" key="2">
    <source>
        <dbReference type="Proteomes" id="UP000771736"/>
    </source>
</evidence>
<evidence type="ECO:0000313" key="1">
    <source>
        <dbReference type="EMBL" id="MBF1384539.1"/>
    </source>
</evidence>
<dbReference type="RefSeq" id="WP_024999982.1">
    <property type="nucleotide sequence ID" value="NZ_CAJPLR010000063.1"/>
</dbReference>